<dbReference type="RefSeq" id="WP_233698779.1">
    <property type="nucleotide sequence ID" value="NZ_JAJNBZ010000032.1"/>
</dbReference>
<accession>A0ABS8YQS0</accession>
<protein>
    <recommendedName>
        <fullName evidence="3">HNH endonuclease</fullName>
    </recommendedName>
</protein>
<name>A0ABS8YQS0_9BACL</name>
<gene>
    <name evidence="1" type="ORF">LQV63_25870</name>
</gene>
<sequence length="338" mass="39742">MTTNNNSYNPFENMKFSSDECFLCGQILTDNTSVEHVFPKWLQNKYHLWNQKIHLLNGTEIPYRQLTIPCCKKCNGIYLSELEKKIERALENGFESFKELDEMYIFQWVSKLFYGLLYKELSLVADRRNPSLGTIMTPEMLEHFRVVHKFLQSVRTPFDFSDGVPWSIFILETYEYEDNRSFNYIDGIATLTFHIKLNGVAIFVFLQDNGIHKEFHKDYFNKFTGEKLHSAQLNEIMAKIVYGASLMNRVPKYIFTEQEDTNLTSVISLPIQGLTTKPIFDTWIDEDYCRFLEYYLKPWGIAYDNLYFGPGKVITYLFNEDGSFKRFHPDSIIAPFAL</sequence>
<keyword evidence="2" id="KW-1185">Reference proteome</keyword>
<evidence type="ECO:0000313" key="1">
    <source>
        <dbReference type="EMBL" id="MCE5172701.1"/>
    </source>
</evidence>
<dbReference type="Proteomes" id="UP001199916">
    <property type="component" value="Unassembled WGS sequence"/>
</dbReference>
<reference evidence="1 2" key="1">
    <citation type="submission" date="2021-11" db="EMBL/GenBank/DDBJ databases">
        <title>Draft genome sequence of Paenibacillus profundus YoMME, a new Gram-positive bacteria with exoelectrogenic properties.</title>
        <authorList>
            <person name="Hubenova Y."/>
            <person name="Hubenova E."/>
            <person name="Manasiev Y."/>
            <person name="Peykov S."/>
            <person name="Mitov M."/>
        </authorList>
    </citation>
    <scope>NUCLEOTIDE SEQUENCE [LARGE SCALE GENOMIC DNA]</scope>
    <source>
        <strain evidence="1 2">YoMME</strain>
    </source>
</reference>
<dbReference type="EMBL" id="JAJNBZ010000032">
    <property type="protein sequence ID" value="MCE5172701.1"/>
    <property type="molecule type" value="Genomic_DNA"/>
</dbReference>
<organism evidence="1 2">
    <name type="scientific">Paenibacillus profundus</name>
    <dbReference type="NCBI Taxonomy" id="1173085"/>
    <lineage>
        <taxon>Bacteria</taxon>
        <taxon>Bacillati</taxon>
        <taxon>Bacillota</taxon>
        <taxon>Bacilli</taxon>
        <taxon>Bacillales</taxon>
        <taxon>Paenibacillaceae</taxon>
        <taxon>Paenibacillus</taxon>
    </lineage>
</organism>
<evidence type="ECO:0008006" key="3">
    <source>
        <dbReference type="Google" id="ProtNLM"/>
    </source>
</evidence>
<proteinExistence type="predicted"/>
<comment type="caution">
    <text evidence="1">The sequence shown here is derived from an EMBL/GenBank/DDBJ whole genome shotgun (WGS) entry which is preliminary data.</text>
</comment>
<evidence type="ECO:0000313" key="2">
    <source>
        <dbReference type="Proteomes" id="UP001199916"/>
    </source>
</evidence>